<accession>A0A6H1ZQS8</accession>
<protein>
    <submittedName>
        <fullName evidence="2">Uncharacterized protein</fullName>
    </submittedName>
</protein>
<evidence type="ECO:0000256" key="1">
    <source>
        <dbReference type="SAM" id="MobiDB-lite"/>
    </source>
</evidence>
<reference evidence="2" key="1">
    <citation type="submission" date="2020-03" db="EMBL/GenBank/DDBJ databases">
        <title>The deep terrestrial virosphere.</title>
        <authorList>
            <person name="Holmfeldt K."/>
            <person name="Nilsson E."/>
            <person name="Simone D."/>
            <person name="Lopez-Fernandez M."/>
            <person name="Wu X."/>
            <person name="de Brujin I."/>
            <person name="Lundin D."/>
            <person name="Andersson A."/>
            <person name="Bertilsson S."/>
            <person name="Dopson M."/>
        </authorList>
    </citation>
    <scope>NUCLEOTIDE SEQUENCE</scope>
    <source>
        <strain evidence="2">TM448A01681</strain>
        <strain evidence="3">TM448B01302</strain>
    </source>
</reference>
<organism evidence="2">
    <name type="scientific">viral metagenome</name>
    <dbReference type="NCBI Taxonomy" id="1070528"/>
    <lineage>
        <taxon>unclassified sequences</taxon>
        <taxon>metagenomes</taxon>
        <taxon>organismal metagenomes</taxon>
    </lineage>
</organism>
<feature type="region of interest" description="Disordered" evidence="1">
    <location>
        <begin position="49"/>
        <end position="118"/>
    </location>
</feature>
<name>A0A6H1ZQS8_9ZZZZ</name>
<feature type="region of interest" description="Disordered" evidence="1">
    <location>
        <begin position="1"/>
        <end position="22"/>
    </location>
</feature>
<feature type="compositionally biased region" description="Basic residues" evidence="1">
    <location>
        <begin position="105"/>
        <end position="118"/>
    </location>
</feature>
<sequence>MPIPKNPTIKVEMSDISAEKSPAERLADFDALVEGYKIQNPVKYKVKKEQGDFDRQRAIIQGKNPTPLKIVNPPQESKEEITGEKEEPKEVTKEEPKKEPEAKPKAPKPKAKKRKGKK</sequence>
<evidence type="ECO:0000313" key="2">
    <source>
        <dbReference type="EMBL" id="QJA50283.1"/>
    </source>
</evidence>
<feature type="compositionally biased region" description="Basic and acidic residues" evidence="1">
    <location>
        <begin position="76"/>
        <end position="104"/>
    </location>
</feature>
<dbReference type="EMBL" id="MT144731">
    <property type="protein sequence ID" value="QJH98405.1"/>
    <property type="molecule type" value="Genomic_DNA"/>
</dbReference>
<dbReference type="AlphaFoldDB" id="A0A6H1ZQS8"/>
<dbReference type="EMBL" id="MT144185">
    <property type="protein sequence ID" value="QJA50283.1"/>
    <property type="molecule type" value="Genomic_DNA"/>
</dbReference>
<gene>
    <name evidence="2" type="ORF">TM448A01681_0009</name>
    <name evidence="3" type="ORF">TM448B01302_0009</name>
</gene>
<proteinExistence type="predicted"/>
<evidence type="ECO:0000313" key="3">
    <source>
        <dbReference type="EMBL" id="QJH98405.1"/>
    </source>
</evidence>